<evidence type="ECO:0000313" key="1">
    <source>
        <dbReference type="EMBL" id="KAF5816121.1"/>
    </source>
</evidence>
<sequence length="156" mass="17070">MKEFDPPEIMGSFFLPTTDFKASEASRTKFSAVKSVSGSTTPRRWCGIPSRSSFVILLVRISKPSYTFILSEFIISAGYWAARSMASLDFPAPVAPITTTTFSFGNLTMEQVGVCSKGARAILHIIFWLMFVRKRVVCDGGGWFATVVVTVGCGCE</sequence>
<keyword evidence="2" id="KW-1185">Reference proteome</keyword>
<protein>
    <submittedName>
        <fullName evidence="1">Uncharacterized protein</fullName>
    </submittedName>
</protein>
<gene>
    <name evidence="1" type="ORF">HanXRQr2_Chr03g0130831</name>
</gene>
<proteinExistence type="predicted"/>
<dbReference type="Proteomes" id="UP000215914">
    <property type="component" value="Unassembled WGS sequence"/>
</dbReference>
<reference evidence="1" key="2">
    <citation type="submission" date="2020-06" db="EMBL/GenBank/DDBJ databases">
        <title>Helianthus annuus Genome sequencing and assembly Release 2.</title>
        <authorList>
            <person name="Gouzy J."/>
            <person name="Langlade N."/>
            <person name="Munos S."/>
        </authorList>
    </citation>
    <scope>NUCLEOTIDE SEQUENCE</scope>
    <source>
        <tissue evidence="1">Leaves</tissue>
    </source>
</reference>
<evidence type="ECO:0000313" key="2">
    <source>
        <dbReference type="Proteomes" id="UP000215914"/>
    </source>
</evidence>
<comment type="caution">
    <text evidence="1">The sequence shown here is derived from an EMBL/GenBank/DDBJ whole genome shotgun (WGS) entry which is preliminary data.</text>
</comment>
<dbReference type="EMBL" id="MNCJ02000318">
    <property type="protein sequence ID" value="KAF5816121.1"/>
    <property type="molecule type" value="Genomic_DNA"/>
</dbReference>
<organism evidence="1 2">
    <name type="scientific">Helianthus annuus</name>
    <name type="common">Common sunflower</name>
    <dbReference type="NCBI Taxonomy" id="4232"/>
    <lineage>
        <taxon>Eukaryota</taxon>
        <taxon>Viridiplantae</taxon>
        <taxon>Streptophyta</taxon>
        <taxon>Embryophyta</taxon>
        <taxon>Tracheophyta</taxon>
        <taxon>Spermatophyta</taxon>
        <taxon>Magnoliopsida</taxon>
        <taxon>eudicotyledons</taxon>
        <taxon>Gunneridae</taxon>
        <taxon>Pentapetalae</taxon>
        <taxon>asterids</taxon>
        <taxon>campanulids</taxon>
        <taxon>Asterales</taxon>
        <taxon>Asteraceae</taxon>
        <taxon>Asteroideae</taxon>
        <taxon>Heliantheae alliance</taxon>
        <taxon>Heliantheae</taxon>
        <taxon>Helianthus</taxon>
    </lineage>
</organism>
<dbReference type="Gramene" id="mRNA:HanXRQr2_Chr03g0130831">
    <property type="protein sequence ID" value="CDS:HanXRQr2_Chr03g0130831.1"/>
    <property type="gene ID" value="HanXRQr2_Chr03g0130831"/>
</dbReference>
<reference evidence="1" key="1">
    <citation type="journal article" date="2017" name="Nature">
        <title>The sunflower genome provides insights into oil metabolism, flowering and Asterid evolution.</title>
        <authorList>
            <person name="Badouin H."/>
            <person name="Gouzy J."/>
            <person name="Grassa C.J."/>
            <person name="Murat F."/>
            <person name="Staton S.E."/>
            <person name="Cottret L."/>
            <person name="Lelandais-Briere C."/>
            <person name="Owens G.L."/>
            <person name="Carrere S."/>
            <person name="Mayjonade B."/>
            <person name="Legrand L."/>
            <person name="Gill N."/>
            <person name="Kane N.C."/>
            <person name="Bowers J.E."/>
            <person name="Hubner S."/>
            <person name="Bellec A."/>
            <person name="Berard A."/>
            <person name="Berges H."/>
            <person name="Blanchet N."/>
            <person name="Boniface M.C."/>
            <person name="Brunel D."/>
            <person name="Catrice O."/>
            <person name="Chaidir N."/>
            <person name="Claudel C."/>
            <person name="Donnadieu C."/>
            <person name="Faraut T."/>
            <person name="Fievet G."/>
            <person name="Helmstetter N."/>
            <person name="King M."/>
            <person name="Knapp S.J."/>
            <person name="Lai Z."/>
            <person name="Le Paslier M.C."/>
            <person name="Lippi Y."/>
            <person name="Lorenzon L."/>
            <person name="Mandel J.R."/>
            <person name="Marage G."/>
            <person name="Marchand G."/>
            <person name="Marquand E."/>
            <person name="Bret-Mestries E."/>
            <person name="Morien E."/>
            <person name="Nambeesan S."/>
            <person name="Nguyen T."/>
            <person name="Pegot-Espagnet P."/>
            <person name="Pouilly N."/>
            <person name="Raftis F."/>
            <person name="Sallet E."/>
            <person name="Schiex T."/>
            <person name="Thomas J."/>
            <person name="Vandecasteele C."/>
            <person name="Vares D."/>
            <person name="Vear F."/>
            <person name="Vautrin S."/>
            <person name="Crespi M."/>
            <person name="Mangin B."/>
            <person name="Burke J.M."/>
            <person name="Salse J."/>
            <person name="Munos S."/>
            <person name="Vincourt P."/>
            <person name="Rieseberg L.H."/>
            <person name="Langlade N.B."/>
        </authorList>
    </citation>
    <scope>NUCLEOTIDE SEQUENCE</scope>
    <source>
        <tissue evidence="1">Leaves</tissue>
    </source>
</reference>
<dbReference type="AlphaFoldDB" id="A0A9K3JJC5"/>
<accession>A0A9K3JJC5</accession>
<name>A0A9K3JJC5_HELAN</name>